<dbReference type="AlphaFoldDB" id="A0A7D7LU31"/>
<evidence type="ECO:0000313" key="2">
    <source>
        <dbReference type="EMBL" id="QMT03080.1"/>
    </source>
</evidence>
<dbReference type="Proteomes" id="UP000515663">
    <property type="component" value="Chromosome"/>
</dbReference>
<reference evidence="3" key="1">
    <citation type="submission" date="2020-07" db="EMBL/GenBank/DDBJ databases">
        <title>novel species isolated from the respiratory tract of Marmot.</title>
        <authorList>
            <person name="Zhang G."/>
        </authorList>
    </citation>
    <scope>NUCLEOTIDE SEQUENCE [LARGE SCALE GENOMIC DNA]</scope>
    <source>
        <strain evidence="3">686</strain>
    </source>
</reference>
<feature type="region of interest" description="Disordered" evidence="1">
    <location>
        <begin position="210"/>
        <end position="404"/>
    </location>
</feature>
<feature type="compositionally biased region" description="Low complexity" evidence="1">
    <location>
        <begin position="373"/>
        <end position="389"/>
    </location>
</feature>
<dbReference type="RefSeq" id="WP_219851168.1">
    <property type="nucleotide sequence ID" value="NZ_CP059491.1"/>
</dbReference>
<sequence length="404" mass="41436">MRRGEDSLTILRQDAQAGTGALTDLLAAGRLMGVPVPDDATVRAGLRTIDLVDIAALSADSRVLVSAHRAVSEQLHHLPEQQVRLDDGWNSDSSKVAIGAVIDHQRRAESDLHVLRTLTDATAAAASGIDRLLRTFYLTVARLSAPTAAGVPPAELPQAVLTGRVPLGVAIEDVRSRVELFTAAVDATTRGITGILDILNRSLHGIDDELYPVDQSPTERSVEAARGHTASAQTPSPAQAPPPAGVAAVRGDLTYPQPDTHQPPDGHAPPTPTAPGGALAQTEPAQTEPAQTAPVRTEPLPEGRERDGADVPFRLGGGTAGHLADGHIADGRSAAPAGSAIAGMSGVTSESQPAQKGSTESTHVVADTRGGRTAPDPDAAPDPDTAPDASPGRSAGDLALAGDQ</sequence>
<gene>
    <name evidence="2" type="ORF">H1R19_08200</name>
</gene>
<dbReference type="KEGG" id="gji:H1R19_08200"/>
<protein>
    <submittedName>
        <fullName evidence="2">Uncharacterized protein</fullName>
    </submittedName>
</protein>
<evidence type="ECO:0000313" key="3">
    <source>
        <dbReference type="Proteomes" id="UP000515663"/>
    </source>
</evidence>
<name>A0A7D7LU31_9ACTN</name>
<evidence type="ECO:0000256" key="1">
    <source>
        <dbReference type="SAM" id="MobiDB-lite"/>
    </source>
</evidence>
<proteinExistence type="predicted"/>
<dbReference type="EMBL" id="CP059491">
    <property type="protein sequence ID" value="QMT03080.1"/>
    <property type="molecule type" value="Genomic_DNA"/>
</dbReference>
<organism evidence="2 3">
    <name type="scientific">Gordonia jinghuaiqii</name>
    <dbReference type="NCBI Taxonomy" id="2758710"/>
    <lineage>
        <taxon>Bacteria</taxon>
        <taxon>Bacillati</taxon>
        <taxon>Actinomycetota</taxon>
        <taxon>Actinomycetes</taxon>
        <taxon>Mycobacteriales</taxon>
        <taxon>Gordoniaceae</taxon>
        <taxon>Gordonia</taxon>
    </lineage>
</organism>
<keyword evidence="3" id="KW-1185">Reference proteome</keyword>
<feature type="compositionally biased region" description="Basic and acidic residues" evidence="1">
    <location>
        <begin position="299"/>
        <end position="309"/>
    </location>
</feature>
<feature type="compositionally biased region" description="Polar residues" evidence="1">
    <location>
        <begin position="346"/>
        <end position="362"/>
    </location>
</feature>
<accession>A0A7D7LU31</accession>